<organism evidence="1 2">
    <name type="scientific">Psychromicrobium silvestre</name>
    <dbReference type="NCBI Taxonomy" id="1645614"/>
    <lineage>
        <taxon>Bacteria</taxon>
        <taxon>Bacillati</taxon>
        <taxon>Actinomycetota</taxon>
        <taxon>Actinomycetes</taxon>
        <taxon>Micrococcales</taxon>
        <taxon>Micrococcaceae</taxon>
        <taxon>Psychromicrobium</taxon>
    </lineage>
</organism>
<dbReference type="EC" id="2.1.1.222" evidence="1"/>
<dbReference type="RefSeq" id="WP_179388208.1">
    <property type="nucleotide sequence ID" value="NZ_JACBYQ010000001.1"/>
</dbReference>
<dbReference type="SUPFAM" id="SSF53335">
    <property type="entry name" value="S-adenosyl-L-methionine-dependent methyltransferases"/>
    <property type="match status" value="1"/>
</dbReference>
<sequence>MAKQELKLNTQAPNTLDGRQVRALAFMPAREALLDQLLGDFSSSSRRALVVGGGYSPLAQALLDRGFETTVVDPSEEAVEIARSLTPGARFMVAPSVTIDPSLGDFDLVYCADTLETHDHLDQMMGQLAKALAPGGWLILDTVADTVIAKFIYLLAFQRLPFSKIMPSPRYAASRLRNPEAIRLALRNAELSLEKIIGFEPASIGALVSTVLKRRSGRISDREIPAASGFKLSDEAHPPVVTYFAVAHKDA</sequence>
<keyword evidence="1" id="KW-0808">Transferase</keyword>
<evidence type="ECO:0000313" key="1">
    <source>
        <dbReference type="EMBL" id="NYE94443.1"/>
    </source>
</evidence>
<dbReference type="Pfam" id="PF13489">
    <property type="entry name" value="Methyltransf_23"/>
    <property type="match status" value="1"/>
</dbReference>
<dbReference type="GO" id="GO:0061542">
    <property type="term" value="F:3-demethylubiquinol 3-O-methyltransferase activity"/>
    <property type="evidence" value="ECO:0007669"/>
    <property type="project" value="UniProtKB-EC"/>
</dbReference>
<dbReference type="EC" id="2.1.1.64" evidence="1"/>
<comment type="caution">
    <text evidence="1">The sequence shown here is derived from an EMBL/GenBank/DDBJ whole genome shotgun (WGS) entry which is preliminary data.</text>
</comment>
<dbReference type="CDD" id="cd02440">
    <property type="entry name" value="AdoMet_MTases"/>
    <property type="match status" value="1"/>
</dbReference>
<reference evidence="1 2" key="1">
    <citation type="submission" date="2020-07" db="EMBL/GenBank/DDBJ databases">
        <title>Sequencing the genomes of 1000 actinobacteria strains.</title>
        <authorList>
            <person name="Klenk H.-P."/>
        </authorList>
    </citation>
    <scope>NUCLEOTIDE SEQUENCE [LARGE SCALE GENOMIC DNA]</scope>
    <source>
        <strain evidence="1 2">DSM 102047</strain>
    </source>
</reference>
<dbReference type="Gene3D" id="3.40.50.150">
    <property type="entry name" value="Vaccinia Virus protein VP39"/>
    <property type="match status" value="1"/>
</dbReference>
<keyword evidence="1" id="KW-0489">Methyltransferase</keyword>
<protein>
    <submittedName>
        <fullName evidence="1">2-polyprenyl-6-hydroxyphenyl methylase/3-demethylubiquinone-9 3-methyltransferase</fullName>
        <ecNumber evidence="1">2.1.1.222</ecNumber>
        <ecNumber evidence="1">2.1.1.64</ecNumber>
    </submittedName>
</protein>
<dbReference type="GO" id="GO:0032259">
    <property type="term" value="P:methylation"/>
    <property type="evidence" value="ECO:0007669"/>
    <property type="project" value="UniProtKB-KW"/>
</dbReference>
<dbReference type="Proteomes" id="UP000521748">
    <property type="component" value="Unassembled WGS sequence"/>
</dbReference>
<accession>A0A7Y9S4J3</accession>
<dbReference type="EMBL" id="JACBYQ010000001">
    <property type="protein sequence ID" value="NYE94443.1"/>
    <property type="molecule type" value="Genomic_DNA"/>
</dbReference>
<dbReference type="AlphaFoldDB" id="A0A7Y9S4J3"/>
<proteinExistence type="predicted"/>
<gene>
    <name evidence="1" type="ORF">FHU41_000664</name>
</gene>
<dbReference type="GO" id="GO:0102208">
    <property type="term" value="F:2-polyprenyl-6-hydroxyphenol methylase activity"/>
    <property type="evidence" value="ECO:0007669"/>
    <property type="project" value="UniProtKB-EC"/>
</dbReference>
<keyword evidence="2" id="KW-1185">Reference proteome</keyword>
<keyword evidence="1" id="KW-0830">Ubiquinone</keyword>
<name>A0A7Y9S4J3_9MICC</name>
<evidence type="ECO:0000313" key="2">
    <source>
        <dbReference type="Proteomes" id="UP000521748"/>
    </source>
</evidence>
<dbReference type="InterPro" id="IPR029063">
    <property type="entry name" value="SAM-dependent_MTases_sf"/>
</dbReference>